<evidence type="ECO:0000313" key="1">
    <source>
        <dbReference type="EMBL" id="KAK1861090.1"/>
    </source>
</evidence>
<organism evidence="1 2">
    <name type="scientific">Pyropia yezoensis</name>
    <name type="common">Susabi-nori</name>
    <name type="synonym">Porphyra yezoensis</name>
    <dbReference type="NCBI Taxonomy" id="2788"/>
    <lineage>
        <taxon>Eukaryota</taxon>
        <taxon>Rhodophyta</taxon>
        <taxon>Bangiophyceae</taxon>
        <taxon>Bangiales</taxon>
        <taxon>Bangiaceae</taxon>
        <taxon>Pyropia</taxon>
    </lineage>
</organism>
<name>A0ACC3BSZ9_PYRYE</name>
<accession>A0ACC3BSZ9</accession>
<reference evidence="1" key="1">
    <citation type="submission" date="2019-11" db="EMBL/GenBank/DDBJ databases">
        <title>Nori genome reveals adaptations in red seaweeds to the harsh intertidal environment.</title>
        <authorList>
            <person name="Wang D."/>
            <person name="Mao Y."/>
        </authorList>
    </citation>
    <scope>NUCLEOTIDE SEQUENCE</scope>
    <source>
        <tissue evidence="1">Gametophyte</tissue>
    </source>
</reference>
<evidence type="ECO:0000313" key="2">
    <source>
        <dbReference type="Proteomes" id="UP000798662"/>
    </source>
</evidence>
<keyword evidence="2" id="KW-1185">Reference proteome</keyword>
<sequence>MASPAILSATCSARRDASARAAAASCSSILAARVSRACCLSASITDRHVDAIRSCSAVPCSRSSAWTTAVERAFTLVSASATAVRVACTSSARRLALASVRHTFDKATRCASDTLARRPSASRTHFRSSLRRVTALTLSSSASTARRVRVIPSSKRRWCSRVFKRLWERLKAVGSSSESPHQSFGVRTDRGVGTTTLPSADSVRMYVTTRPRPGSSKEASGRPVSGPLISYMLGRQTGGVGRG</sequence>
<proteinExistence type="predicted"/>
<dbReference type="Proteomes" id="UP000798662">
    <property type="component" value="Chromosome 1"/>
</dbReference>
<gene>
    <name evidence="1" type="ORF">I4F81_003674</name>
</gene>
<comment type="caution">
    <text evidence="1">The sequence shown here is derived from an EMBL/GenBank/DDBJ whole genome shotgun (WGS) entry which is preliminary data.</text>
</comment>
<protein>
    <submittedName>
        <fullName evidence="1">Uncharacterized protein</fullName>
    </submittedName>
</protein>
<dbReference type="EMBL" id="CM020618">
    <property type="protein sequence ID" value="KAK1861090.1"/>
    <property type="molecule type" value="Genomic_DNA"/>
</dbReference>